<keyword evidence="1" id="KW-0812">Transmembrane</keyword>
<accession>A0ABQ3ZYF9</accession>
<feature type="transmembrane region" description="Helical" evidence="1">
    <location>
        <begin position="299"/>
        <end position="318"/>
    </location>
</feature>
<dbReference type="RefSeq" id="WP_203840685.1">
    <property type="nucleotide sequence ID" value="NZ_BAAATV010000013.1"/>
</dbReference>
<feature type="transmembrane region" description="Helical" evidence="1">
    <location>
        <begin position="354"/>
        <end position="376"/>
    </location>
</feature>
<dbReference type="Proteomes" id="UP000603200">
    <property type="component" value="Unassembled WGS sequence"/>
</dbReference>
<feature type="transmembrane region" description="Helical" evidence="1">
    <location>
        <begin position="439"/>
        <end position="457"/>
    </location>
</feature>
<keyword evidence="1" id="KW-0472">Membrane</keyword>
<evidence type="ECO:0000313" key="2">
    <source>
        <dbReference type="EMBL" id="GIE23630.1"/>
    </source>
</evidence>
<comment type="caution">
    <text evidence="2">The sequence shown here is derived from an EMBL/GenBank/DDBJ whole genome shotgun (WGS) entry which is preliminary data.</text>
</comment>
<gene>
    <name evidence="2" type="ORF">Ahu01nite_067320</name>
</gene>
<feature type="transmembrane region" description="Helical" evidence="1">
    <location>
        <begin position="210"/>
        <end position="233"/>
    </location>
</feature>
<evidence type="ECO:0000313" key="3">
    <source>
        <dbReference type="Proteomes" id="UP000603200"/>
    </source>
</evidence>
<proteinExistence type="predicted"/>
<feature type="transmembrane region" description="Helical" evidence="1">
    <location>
        <begin position="469"/>
        <end position="493"/>
    </location>
</feature>
<feature type="transmembrane region" description="Helical" evidence="1">
    <location>
        <begin position="245"/>
        <end position="265"/>
    </location>
</feature>
<protein>
    <recommendedName>
        <fullName evidence="4">Phage-related protein</fullName>
    </recommendedName>
</protein>
<feature type="transmembrane region" description="Helical" evidence="1">
    <location>
        <begin position="412"/>
        <end position="432"/>
    </location>
</feature>
<evidence type="ECO:0008006" key="4">
    <source>
        <dbReference type="Google" id="ProtNLM"/>
    </source>
</evidence>
<reference evidence="2 3" key="1">
    <citation type="submission" date="2021-01" db="EMBL/GenBank/DDBJ databases">
        <title>Whole genome shotgun sequence of Actinoplanes humidus NBRC 14915.</title>
        <authorList>
            <person name="Komaki H."/>
            <person name="Tamura T."/>
        </authorList>
    </citation>
    <scope>NUCLEOTIDE SEQUENCE [LARGE SCALE GENOMIC DNA]</scope>
    <source>
        <strain evidence="2 3">NBRC 14915</strain>
    </source>
</reference>
<sequence>MDGVLPMAMSLNRIEARLDGIGTRLRILGIDIGGLFAGLDGRRFKVQVMNQDLLDNAEATRWAMADVAFKSFPQLLAEVAGLHWLAERSHLHLHDIIGLLDLIWFEAGLLTDVAGLITGLVAQVGEKVDALIRTVALVGYGTNSLLWAILQKLNQGIGVHGTIKIEIAGGGGGEDGPGLWAKLGMLAVAAALIAGFVALLGLAFRTFRAGAITAAIAIGVLVTGLIPLLNTLAAFKLTQLGKIGLGFAAIAGFVALLGKAFQQFTTDIGKVVPHLTTFFGSIAKLMTTLAAFKGRDLAKIGLGFAGIAGFVALLGKAFQQFTTDIGKVVPHLTTFFDGIAKLMTTLAKFKPGEMVIIAAGFLVIAGFVWLLGRALATITDQAIAAMDPLTRFVGVFPELMNAIARFTPGEMATIAAGFLMIAGFVWLLSMALNTLTEQSIGAMEPLAGLLGAMSALATKLGSMTAGEMITMAIGLLLIAGFVWAVAAALKFAAGPLEILGKMFESFGAILSRIGDIAGRVWGVLSDIGGFFKDVGGGISDFVTGDLFSSIDVQAIVDRRTAMAAAQVPPPPPPAAGAPAAAGALGPLSPGGALAAAAAGGPATVDQSVNAGGINVSITADRLEANSAQLLTDEIVAQLQERLAALRSTQDFRAGGRPMTA</sequence>
<keyword evidence="3" id="KW-1185">Reference proteome</keyword>
<organism evidence="2 3">
    <name type="scientific">Winogradskya humida</name>
    <dbReference type="NCBI Taxonomy" id="113566"/>
    <lineage>
        <taxon>Bacteria</taxon>
        <taxon>Bacillati</taxon>
        <taxon>Actinomycetota</taxon>
        <taxon>Actinomycetes</taxon>
        <taxon>Micromonosporales</taxon>
        <taxon>Micromonosporaceae</taxon>
        <taxon>Winogradskya</taxon>
    </lineage>
</organism>
<dbReference type="EMBL" id="BOMN01000093">
    <property type="protein sequence ID" value="GIE23630.1"/>
    <property type="molecule type" value="Genomic_DNA"/>
</dbReference>
<name>A0ABQ3ZYF9_9ACTN</name>
<feature type="transmembrane region" description="Helical" evidence="1">
    <location>
        <begin position="183"/>
        <end position="204"/>
    </location>
</feature>
<keyword evidence="1" id="KW-1133">Transmembrane helix</keyword>
<evidence type="ECO:0000256" key="1">
    <source>
        <dbReference type="SAM" id="Phobius"/>
    </source>
</evidence>